<dbReference type="InterPro" id="IPR038454">
    <property type="entry name" value="DnaA_N_sf"/>
</dbReference>
<evidence type="ECO:0000313" key="2">
    <source>
        <dbReference type="EMBL" id="GAG99345.1"/>
    </source>
</evidence>
<accession>X1BWA9</accession>
<dbReference type="InterPro" id="IPR024633">
    <property type="entry name" value="DnaA_N_dom"/>
</dbReference>
<dbReference type="SUPFAM" id="SSF52540">
    <property type="entry name" value="P-loop containing nucleoside triphosphate hydrolases"/>
    <property type="match status" value="1"/>
</dbReference>
<dbReference type="InterPro" id="IPR027417">
    <property type="entry name" value="P-loop_NTPase"/>
</dbReference>
<dbReference type="AlphaFoldDB" id="X1BWA9"/>
<reference evidence="2" key="1">
    <citation type="journal article" date="2014" name="Front. Microbiol.">
        <title>High frequency of phylogenetically diverse reductive dehalogenase-homologous genes in deep subseafloor sedimentary metagenomes.</title>
        <authorList>
            <person name="Kawai M."/>
            <person name="Futagami T."/>
            <person name="Toyoda A."/>
            <person name="Takaki Y."/>
            <person name="Nishi S."/>
            <person name="Hori S."/>
            <person name="Arai W."/>
            <person name="Tsubouchi T."/>
            <person name="Morono Y."/>
            <person name="Uchiyama I."/>
            <person name="Ito T."/>
            <person name="Fujiyama A."/>
            <person name="Inagaki F."/>
            <person name="Takami H."/>
        </authorList>
    </citation>
    <scope>NUCLEOTIDE SEQUENCE</scope>
    <source>
        <strain evidence="2">Expedition CK06-06</strain>
    </source>
</reference>
<feature type="domain" description="DnaA N-terminal" evidence="1">
    <location>
        <begin position="1"/>
        <end position="57"/>
    </location>
</feature>
<comment type="caution">
    <text evidence="2">The sequence shown here is derived from an EMBL/GenBank/DDBJ whole genome shotgun (WGS) entry which is preliminary data.</text>
</comment>
<dbReference type="EMBL" id="BART01021362">
    <property type="protein sequence ID" value="GAG99345.1"/>
    <property type="molecule type" value="Genomic_DNA"/>
</dbReference>
<organism evidence="2">
    <name type="scientific">marine sediment metagenome</name>
    <dbReference type="NCBI Taxonomy" id="412755"/>
    <lineage>
        <taxon>unclassified sequences</taxon>
        <taxon>metagenomes</taxon>
        <taxon>ecological metagenomes</taxon>
    </lineage>
</organism>
<sequence>WQKFLLRIEKKIKPQNFKIWFKPAQLHSLTQDKLVIKVPNDFSKKWLKGRYLSTIEKEISQLMGCKMTVSFIYHPVKKDVVLEVDVKGGIEIKKKYPKAVLIFLLPPSWQELEKRLNKNFCQISFSFSFIRKSFGIGKS</sequence>
<dbReference type="Gene3D" id="3.30.300.180">
    <property type="match status" value="1"/>
</dbReference>
<gene>
    <name evidence="2" type="ORF">S01H4_39438</name>
</gene>
<evidence type="ECO:0000259" key="1">
    <source>
        <dbReference type="Pfam" id="PF11638"/>
    </source>
</evidence>
<dbReference type="Pfam" id="PF11638">
    <property type="entry name" value="DnaA_N"/>
    <property type="match status" value="1"/>
</dbReference>
<name>X1BWA9_9ZZZZ</name>
<feature type="non-terminal residue" evidence="2">
    <location>
        <position position="1"/>
    </location>
</feature>
<protein>
    <recommendedName>
        <fullName evidence="1">DnaA N-terminal domain-containing protein</fullName>
    </recommendedName>
</protein>
<dbReference type="Gene3D" id="3.40.50.300">
    <property type="entry name" value="P-loop containing nucleotide triphosphate hydrolases"/>
    <property type="match status" value="1"/>
</dbReference>
<proteinExistence type="predicted"/>